<evidence type="ECO:0000256" key="9">
    <source>
        <dbReference type="ARBA" id="ARBA00023136"/>
    </source>
</evidence>
<evidence type="ECO:0000256" key="5">
    <source>
        <dbReference type="ARBA" id="ARBA00022490"/>
    </source>
</evidence>
<evidence type="ECO:0000256" key="1">
    <source>
        <dbReference type="ARBA" id="ARBA00004255"/>
    </source>
</evidence>
<feature type="coiled-coil region" evidence="13">
    <location>
        <begin position="204"/>
        <end position="246"/>
    </location>
</feature>
<dbReference type="Gene3D" id="3.30.450.60">
    <property type="match status" value="1"/>
</dbReference>
<feature type="domain" description="AP complex mu/sigma subunit" evidence="14">
    <location>
        <begin position="58"/>
        <end position="154"/>
    </location>
</feature>
<dbReference type="InterPro" id="IPR022775">
    <property type="entry name" value="AP_mu_sigma_su"/>
</dbReference>
<reference evidence="15" key="1">
    <citation type="submission" date="2022-05" db="EMBL/GenBank/DDBJ databases">
        <title>The Musa troglodytarum L. genome provides insights into the mechanism of non-climacteric behaviour and enrichment of carotenoids.</title>
        <authorList>
            <person name="Wang J."/>
        </authorList>
    </citation>
    <scope>NUCLEOTIDE SEQUENCE</scope>
    <source>
        <tissue evidence="15">Leaf</tissue>
    </source>
</reference>
<keyword evidence="13" id="KW-0175">Coiled coil</keyword>
<keyword evidence="10 12" id="KW-0968">Cytoplasmic vesicle</keyword>
<evidence type="ECO:0000313" key="15">
    <source>
        <dbReference type="EMBL" id="URE45676.1"/>
    </source>
</evidence>
<keyword evidence="7 12" id="KW-0653">Protein transport</keyword>
<gene>
    <name evidence="15" type="ORF">MUK42_25461</name>
</gene>
<keyword evidence="16" id="KW-1185">Reference proteome</keyword>
<evidence type="ECO:0000313" key="16">
    <source>
        <dbReference type="Proteomes" id="UP001055439"/>
    </source>
</evidence>
<evidence type="ECO:0000256" key="3">
    <source>
        <dbReference type="ARBA" id="ARBA00011775"/>
    </source>
</evidence>
<dbReference type="Pfam" id="PF01217">
    <property type="entry name" value="Clat_adaptor_s"/>
    <property type="match status" value="1"/>
</dbReference>
<keyword evidence="5 12" id="KW-0963">Cytoplasm</keyword>
<evidence type="ECO:0000256" key="13">
    <source>
        <dbReference type="SAM" id="Coils"/>
    </source>
</evidence>
<sequence>MVCWFLETLKNAIRMDDTYQDSVGSKCRLNSYSDSYSQWFLVHPSRMFFCLILRENESLLTEMAILDGYIVIYKFIQDPHFFVTRGDDESELIIATVLHGFFDAVGLLLRYNVDKRSALENLDLILLCLDEIVDEGIILETEASIIAAKVQSAHESEGDRESARMAMDVNPWSFGDTLATGDCMAATWDYHEISVLQIFLQQTIEDLRHKLTCTNMELEELRTNAHDEQQEAKETIRQLVELLELRTSERQARNLIGSSNISDDLSETAHPSLRYVSSPVESFVGATAVTSPELSTGNMGGSYMRVSSSSMGKHDQASAVIDSLAMKGK</sequence>
<dbReference type="InterPro" id="IPR039652">
    <property type="entry name" value="Coatomer_zeta"/>
</dbReference>
<keyword evidence="6 12" id="KW-0931">ER-Golgi transport</keyword>
<dbReference type="InterPro" id="IPR012862">
    <property type="entry name" value="DUF1635"/>
</dbReference>
<dbReference type="SUPFAM" id="SSF64356">
    <property type="entry name" value="SNARE-like"/>
    <property type="match status" value="1"/>
</dbReference>
<evidence type="ECO:0000256" key="2">
    <source>
        <dbReference type="ARBA" id="ARBA00006972"/>
    </source>
</evidence>
<proteinExistence type="inferred from homology"/>
<dbReference type="GO" id="GO:0006886">
    <property type="term" value="P:intracellular protein transport"/>
    <property type="evidence" value="ECO:0007669"/>
    <property type="project" value="TreeGrafter"/>
</dbReference>
<dbReference type="InterPro" id="IPR011012">
    <property type="entry name" value="Longin-like_dom_sf"/>
</dbReference>
<dbReference type="OrthoDB" id="778241at2759"/>
<keyword evidence="4 12" id="KW-0813">Transport</keyword>
<evidence type="ECO:0000256" key="10">
    <source>
        <dbReference type="ARBA" id="ARBA00023329"/>
    </source>
</evidence>
<dbReference type="AlphaFoldDB" id="A0A9E7I560"/>
<comment type="similarity">
    <text evidence="2 12">Belongs to the adaptor complexes small subunit family.</text>
</comment>
<dbReference type="EMBL" id="CP097511">
    <property type="protein sequence ID" value="URE45676.1"/>
    <property type="molecule type" value="Genomic_DNA"/>
</dbReference>
<comment type="subunit">
    <text evidence="3 12">Oligomeric complex that consists of at least the alpha, beta, beta', gamma, delta, epsilon and zeta subunits.</text>
</comment>
<keyword evidence="8 12" id="KW-0333">Golgi apparatus</keyword>
<evidence type="ECO:0000256" key="11">
    <source>
        <dbReference type="ARBA" id="ARBA00045555"/>
    </source>
</evidence>
<evidence type="ECO:0000259" key="14">
    <source>
        <dbReference type="Pfam" id="PF01217"/>
    </source>
</evidence>
<dbReference type="GO" id="GO:0030126">
    <property type="term" value="C:COPI vesicle coat"/>
    <property type="evidence" value="ECO:0007669"/>
    <property type="project" value="UniProtKB-UniRule"/>
</dbReference>
<dbReference type="GO" id="GO:0006891">
    <property type="term" value="P:intra-Golgi vesicle-mediated transport"/>
    <property type="evidence" value="ECO:0007669"/>
    <property type="project" value="TreeGrafter"/>
</dbReference>
<evidence type="ECO:0000256" key="6">
    <source>
        <dbReference type="ARBA" id="ARBA00022892"/>
    </source>
</evidence>
<organism evidence="15 16">
    <name type="scientific">Musa troglodytarum</name>
    <name type="common">fe'i banana</name>
    <dbReference type="NCBI Taxonomy" id="320322"/>
    <lineage>
        <taxon>Eukaryota</taxon>
        <taxon>Viridiplantae</taxon>
        <taxon>Streptophyta</taxon>
        <taxon>Embryophyta</taxon>
        <taxon>Tracheophyta</taxon>
        <taxon>Spermatophyta</taxon>
        <taxon>Magnoliopsida</taxon>
        <taxon>Liliopsida</taxon>
        <taxon>Zingiberales</taxon>
        <taxon>Musaceae</taxon>
        <taxon>Musa</taxon>
    </lineage>
</organism>
<evidence type="ECO:0000256" key="8">
    <source>
        <dbReference type="ARBA" id="ARBA00023034"/>
    </source>
</evidence>
<dbReference type="GO" id="GO:0000139">
    <property type="term" value="C:Golgi membrane"/>
    <property type="evidence" value="ECO:0007669"/>
    <property type="project" value="UniProtKB-SubCell"/>
</dbReference>
<dbReference type="Proteomes" id="UP001055439">
    <property type="component" value="Chromosome 9"/>
</dbReference>
<dbReference type="PANTHER" id="PTHR11043">
    <property type="entry name" value="ZETA-COAT PROTEIN"/>
    <property type="match status" value="1"/>
</dbReference>
<evidence type="ECO:0000256" key="12">
    <source>
        <dbReference type="RuleBase" id="RU366053"/>
    </source>
</evidence>
<keyword evidence="9 12" id="KW-0472">Membrane</keyword>
<evidence type="ECO:0000256" key="4">
    <source>
        <dbReference type="ARBA" id="ARBA00022448"/>
    </source>
</evidence>
<protein>
    <recommendedName>
        <fullName evidence="12">Coatomer subunit zeta</fullName>
    </recommendedName>
</protein>
<name>A0A9E7I560_9LILI</name>
<dbReference type="GO" id="GO:0006890">
    <property type="term" value="P:retrograde vesicle-mediated transport, Golgi to endoplasmic reticulum"/>
    <property type="evidence" value="ECO:0007669"/>
    <property type="project" value="UniProtKB-UniRule"/>
</dbReference>
<comment type="subcellular location">
    <subcellularLocation>
        <location evidence="12">Cytoplasm</location>
    </subcellularLocation>
    <subcellularLocation>
        <location evidence="1 12">Golgi apparatus membrane</location>
        <topology evidence="1 12">Peripheral membrane protein</topology>
        <orientation evidence="1 12">Cytoplasmic side</orientation>
    </subcellularLocation>
    <subcellularLocation>
        <location evidence="12">Cytoplasmic vesicle</location>
        <location evidence="12">COPI-coated vesicle membrane</location>
        <topology evidence="12">Peripheral membrane protein</topology>
        <orientation evidence="12">Cytoplasmic side</orientation>
    </subcellularLocation>
</comment>
<dbReference type="PANTHER" id="PTHR11043:SF0">
    <property type="entry name" value="COATOMER SUBUNIT ZETA"/>
    <property type="match status" value="1"/>
</dbReference>
<dbReference type="Pfam" id="PF07795">
    <property type="entry name" value="DUF1635"/>
    <property type="match status" value="1"/>
</dbReference>
<evidence type="ECO:0000256" key="7">
    <source>
        <dbReference type="ARBA" id="ARBA00022927"/>
    </source>
</evidence>
<accession>A0A9E7I560</accession>
<comment type="function">
    <text evidence="11">The coatomer is a cytosolic protein complex that binds to dilysine motifs and reversibly associates with Golgi non-clathrin-coated vesicles, which further mediate biosynthetic protein transport from the ER, via the Golgi up to the trans Golgi network. Coatomer complex is required for budding from Golgi membranes, and is essential for the retrograde Golgi-to-ER transport of dilysine-tagged proteins. The zeta subunit may be involved in regulating the coat assembly and, hence, the rate of biosynthetic protein transport due to its association-dissociation properties with the coatomer complex.</text>
</comment>